<sequence>MLSTDQRSALPDRELQRLIGQWSRVRIGTSGWSYDHWDGVLYRPGLPAAKRLARYVEVFDTVELNASFYRWPRDVTFEGWRTRLPEGFTMSVKVHRGLSHFRRLSSPEPWADRIERCQRALGDKREAVLVQLHPDLQRDDARLDHFLSVVPDWIRVAVEMRHPSWHDPHVYEVLERHRAAYVVTSGPGMGCNLCATTDFVYVRMHGPDTAAIYAGCYTGEDLRWWADRVREWQDQGRRVLVYFNNDGSGHAVRNALDLRDLLA</sequence>
<dbReference type="EMBL" id="JAIVFL010000001">
    <property type="protein sequence ID" value="MCI4675725.1"/>
    <property type="molecule type" value="Genomic_DNA"/>
</dbReference>
<dbReference type="Proteomes" id="UP001139068">
    <property type="component" value="Unassembled WGS sequence"/>
</dbReference>
<dbReference type="InterPro" id="IPR002763">
    <property type="entry name" value="DUF72"/>
</dbReference>
<protein>
    <submittedName>
        <fullName evidence="1">DUF72 domain-containing protein</fullName>
    </submittedName>
</protein>
<evidence type="ECO:0000313" key="2">
    <source>
        <dbReference type="Proteomes" id="UP001139068"/>
    </source>
</evidence>
<name>A0ABS9YWY4_9MYCO</name>
<dbReference type="Gene3D" id="3.20.20.410">
    <property type="entry name" value="Protein of unknown function UPF0759"/>
    <property type="match status" value="1"/>
</dbReference>
<dbReference type="SUPFAM" id="SSF117396">
    <property type="entry name" value="TM1631-like"/>
    <property type="match status" value="1"/>
</dbReference>
<dbReference type="PANTHER" id="PTHR30348:SF4">
    <property type="entry name" value="DUF72 DOMAIN-CONTAINING PROTEIN"/>
    <property type="match status" value="1"/>
</dbReference>
<dbReference type="InterPro" id="IPR036520">
    <property type="entry name" value="UPF0759_sf"/>
</dbReference>
<comment type="caution">
    <text evidence="1">The sequence shown here is derived from an EMBL/GenBank/DDBJ whole genome shotgun (WGS) entry which is preliminary data.</text>
</comment>
<dbReference type="PANTHER" id="PTHR30348">
    <property type="entry name" value="UNCHARACTERIZED PROTEIN YECE"/>
    <property type="match status" value="1"/>
</dbReference>
<organism evidence="1 2">
    <name type="scientific">Candidatus Mycolicibacterium alkanivorans</name>
    <dbReference type="NCBI Taxonomy" id="2954114"/>
    <lineage>
        <taxon>Bacteria</taxon>
        <taxon>Bacillati</taxon>
        <taxon>Actinomycetota</taxon>
        <taxon>Actinomycetes</taxon>
        <taxon>Mycobacteriales</taxon>
        <taxon>Mycobacteriaceae</taxon>
        <taxon>Mycolicibacterium</taxon>
    </lineage>
</organism>
<evidence type="ECO:0000313" key="1">
    <source>
        <dbReference type="EMBL" id="MCI4675725.1"/>
    </source>
</evidence>
<dbReference type="RefSeq" id="WP_243072006.1">
    <property type="nucleotide sequence ID" value="NZ_JAIVFL010000001.1"/>
</dbReference>
<proteinExistence type="predicted"/>
<keyword evidence="2" id="KW-1185">Reference proteome</keyword>
<dbReference type="Pfam" id="PF01904">
    <property type="entry name" value="DUF72"/>
    <property type="match status" value="1"/>
</dbReference>
<reference evidence="1" key="1">
    <citation type="journal article" date="2022" name="ISME J.">
        <title>Identification of active gaseous-alkane degraders at natural gas seeps.</title>
        <authorList>
            <person name="Farhan Ul Haque M."/>
            <person name="Hernandez M."/>
            <person name="Crombie A.T."/>
            <person name="Murrell J.C."/>
        </authorList>
    </citation>
    <scope>NUCLEOTIDE SEQUENCE</scope>
    <source>
        <strain evidence="1">ANDR5</strain>
    </source>
</reference>
<gene>
    <name evidence="1" type="ORF">K9U37_12875</name>
</gene>
<accession>A0ABS9YWY4</accession>